<evidence type="ECO:0000313" key="6">
    <source>
        <dbReference type="EMBL" id="RGY78082.1"/>
    </source>
</evidence>
<dbReference type="Pfam" id="PF13412">
    <property type="entry name" value="HTH_24"/>
    <property type="match status" value="1"/>
</dbReference>
<dbReference type="Pfam" id="PF13404">
    <property type="entry name" value="HTH_AsnC-type"/>
    <property type="match status" value="1"/>
</dbReference>
<dbReference type="SMART" id="SM00344">
    <property type="entry name" value="HTH_ASNC"/>
    <property type="match status" value="2"/>
</dbReference>
<dbReference type="SUPFAM" id="SSF46785">
    <property type="entry name" value="Winged helix' DNA-binding domain"/>
    <property type="match status" value="2"/>
</dbReference>
<organism evidence="6 7">
    <name type="scientific">Bifidobacterium pseudocatenulatum</name>
    <dbReference type="NCBI Taxonomy" id="28026"/>
    <lineage>
        <taxon>Bacteria</taxon>
        <taxon>Bacillati</taxon>
        <taxon>Actinomycetota</taxon>
        <taxon>Actinomycetes</taxon>
        <taxon>Bifidobacteriales</taxon>
        <taxon>Bifidobacteriaceae</taxon>
        <taxon>Bifidobacterium</taxon>
    </lineage>
</organism>
<evidence type="ECO:0000256" key="2">
    <source>
        <dbReference type="ARBA" id="ARBA00023125"/>
    </source>
</evidence>
<proteinExistence type="predicted"/>
<dbReference type="InterPro" id="IPR019888">
    <property type="entry name" value="Tscrpt_reg_AsnC-like"/>
</dbReference>
<comment type="caution">
    <text evidence="6">The sequence shown here is derived from an EMBL/GenBank/DDBJ whole genome shotgun (WGS) entry which is preliminary data.</text>
</comment>
<dbReference type="EMBL" id="QSDK01000001">
    <property type="protein sequence ID" value="RGY78082.1"/>
    <property type="molecule type" value="Genomic_DNA"/>
</dbReference>
<sequence length="346" mass="37883">MAVIGGAMTQDEGRTTITARDLKVVSALQCNGRMTMQALADKIGISVYAATESYKRLTDAGIMTIVPVCNPLSLGNYSQVLVGLRINGNRNEALAMLKAMPQVTYVVCTLGDADIIAEAVVYSADGMDHFLKYDLRALPGLTRLQVFSCGRLVLDDHNVSVVNRLLAERGETGFMTKREASVGTDIPVHRLDARFVHTFNELQKDGRASYAMLGEHLGVTHTAIRGRVKKLEDSGVMRIMATVSPMRLGGFRQAFLGIGVKPPYRLDVEQLLAIDEVTYAMSGVGLNGADYLIEIIAGDDEDLWRVVDESIRSLPGVDQTWWASTVSVEKESYWLEPPQDGVLLDD</sequence>
<dbReference type="InterPro" id="IPR019887">
    <property type="entry name" value="Tscrpt_reg_AsnC/Lrp_C"/>
</dbReference>
<keyword evidence="2" id="KW-0238">DNA-binding</keyword>
<dbReference type="Proteomes" id="UP000284163">
    <property type="component" value="Unassembled WGS sequence"/>
</dbReference>
<reference evidence="6 7" key="1">
    <citation type="submission" date="2018-08" db="EMBL/GenBank/DDBJ databases">
        <title>A genome reference for cultivated species of the human gut microbiota.</title>
        <authorList>
            <person name="Zou Y."/>
            <person name="Xue W."/>
            <person name="Luo G."/>
        </authorList>
    </citation>
    <scope>NUCLEOTIDE SEQUENCE [LARGE SCALE GENOMIC DNA]</scope>
    <source>
        <strain evidence="6 7">CF01-1</strain>
    </source>
</reference>
<dbReference type="Gene3D" id="3.30.70.920">
    <property type="match status" value="2"/>
</dbReference>
<dbReference type="InterPro" id="IPR036390">
    <property type="entry name" value="WH_DNA-bd_sf"/>
</dbReference>
<feature type="domain" description="HTH asnC-type" evidence="4">
    <location>
        <begin position="200"/>
        <end position="252"/>
    </location>
</feature>
<dbReference type="PRINTS" id="PR00033">
    <property type="entry name" value="HTHASNC"/>
</dbReference>
<dbReference type="PANTHER" id="PTHR30154">
    <property type="entry name" value="LEUCINE-RESPONSIVE REGULATORY PROTEIN"/>
    <property type="match status" value="1"/>
</dbReference>
<dbReference type="Pfam" id="PF01037">
    <property type="entry name" value="AsnC_trans_reg"/>
    <property type="match status" value="1"/>
</dbReference>
<dbReference type="GO" id="GO:0043200">
    <property type="term" value="P:response to amino acid"/>
    <property type="evidence" value="ECO:0007669"/>
    <property type="project" value="TreeGrafter"/>
</dbReference>
<gene>
    <name evidence="6" type="ORF">DXA22_01050</name>
    <name evidence="5" type="ORF">KZP06_03535</name>
</gene>
<dbReference type="OrthoDB" id="3526090at2"/>
<evidence type="ECO:0000313" key="5">
    <source>
        <dbReference type="EMBL" id="MCB4879806.1"/>
    </source>
</evidence>
<dbReference type="SUPFAM" id="SSF54909">
    <property type="entry name" value="Dimeric alpha+beta barrel"/>
    <property type="match status" value="2"/>
</dbReference>
<evidence type="ECO:0000259" key="4">
    <source>
        <dbReference type="PROSITE" id="PS50956"/>
    </source>
</evidence>
<protein>
    <submittedName>
        <fullName evidence="6">AsnC family transcriptional regulator</fullName>
    </submittedName>
</protein>
<dbReference type="Gene3D" id="1.10.10.10">
    <property type="entry name" value="Winged helix-like DNA-binding domain superfamily/Winged helix DNA-binding domain"/>
    <property type="match status" value="2"/>
</dbReference>
<dbReference type="Proteomes" id="UP001197735">
    <property type="component" value="Unassembled WGS sequence"/>
</dbReference>
<keyword evidence="1" id="KW-0805">Transcription regulation</keyword>
<reference evidence="5" key="2">
    <citation type="submission" date="2021-07" db="EMBL/GenBank/DDBJ databases">
        <title>Xylan utilisation by Bifidobacterium pseudocatenulatum.</title>
        <authorList>
            <person name="Watanabe Y."/>
        </authorList>
    </citation>
    <scope>NUCLEOTIDE SEQUENCE</scope>
    <source>
        <strain evidence="5">YIT12824</strain>
    </source>
</reference>
<keyword evidence="3" id="KW-0804">Transcription</keyword>
<dbReference type="GO" id="GO:0005829">
    <property type="term" value="C:cytosol"/>
    <property type="evidence" value="ECO:0007669"/>
    <property type="project" value="TreeGrafter"/>
</dbReference>
<dbReference type="GO" id="GO:0043565">
    <property type="term" value="F:sequence-specific DNA binding"/>
    <property type="evidence" value="ECO:0007669"/>
    <property type="project" value="InterPro"/>
</dbReference>
<name>A0A413KEQ3_BIFPS</name>
<dbReference type="AlphaFoldDB" id="A0A413KEQ3"/>
<dbReference type="InterPro" id="IPR000485">
    <property type="entry name" value="AsnC-type_HTH_dom"/>
</dbReference>
<evidence type="ECO:0000256" key="3">
    <source>
        <dbReference type="ARBA" id="ARBA00023163"/>
    </source>
</evidence>
<evidence type="ECO:0000256" key="1">
    <source>
        <dbReference type="ARBA" id="ARBA00023015"/>
    </source>
</evidence>
<dbReference type="InterPro" id="IPR036388">
    <property type="entry name" value="WH-like_DNA-bd_sf"/>
</dbReference>
<accession>A0A413KEQ3</accession>
<dbReference type="PANTHER" id="PTHR30154:SF34">
    <property type="entry name" value="TRANSCRIPTIONAL REGULATOR AZLB"/>
    <property type="match status" value="1"/>
</dbReference>
<evidence type="ECO:0000313" key="7">
    <source>
        <dbReference type="Proteomes" id="UP000284163"/>
    </source>
</evidence>
<dbReference type="PROSITE" id="PS50956">
    <property type="entry name" value="HTH_ASNC_2"/>
    <property type="match status" value="1"/>
</dbReference>
<dbReference type="InterPro" id="IPR011008">
    <property type="entry name" value="Dimeric_a/b-barrel"/>
</dbReference>
<dbReference type="EMBL" id="JAHXEI010000001">
    <property type="protein sequence ID" value="MCB4879806.1"/>
    <property type="molecule type" value="Genomic_DNA"/>
</dbReference>